<dbReference type="InterPro" id="IPR005828">
    <property type="entry name" value="MFS_sugar_transport-like"/>
</dbReference>
<name>S5SRJ3_9CORY</name>
<dbReference type="HOGENOM" id="CLU_001265_46_4_11"/>
<dbReference type="PATRIC" id="fig|1224163.3.peg.134"/>
<dbReference type="OrthoDB" id="9787026at2"/>
<keyword evidence="4 5" id="KW-0472">Membrane</keyword>
<feature type="transmembrane region" description="Helical" evidence="5">
    <location>
        <begin position="187"/>
        <end position="209"/>
    </location>
</feature>
<keyword evidence="2 5" id="KW-0812">Transmembrane</keyword>
<feature type="transmembrane region" description="Helical" evidence="5">
    <location>
        <begin position="72"/>
        <end position="92"/>
    </location>
</feature>
<feature type="transmembrane region" description="Helical" evidence="5">
    <location>
        <begin position="269"/>
        <end position="289"/>
    </location>
</feature>
<dbReference type="EMBL" id="CP003924">
    <property type="protein sequence ID" value="AGS33617.1"/>
    <property type="molecule type" value="Genomic_DNA"/>
</dbReference>
<sequence>MSITTTNTRRRPAGPVDEWKSPKHRRSVYGVVAIMFLTMVFDGYDIVVYGAILPTLLAEPHHLGELTPGVAGTLGSYTMIGILFGALGAGAIGDRIGRRKMMLVALAWFSVGMALSSMATSIAVFGALRFFTGLALGVITAGGGAVIAEFAPAHRKNMFNAVGYIGIPVGGVIASFFTLWLEDLISWRGLFLIGASPILFLLPLAWFLLPESPRWLTAMGRDAEADAICRKFDFPAEQFTRDKAVKVETADGGVEKRAKIGFAAIFSRYFLVGTLMIGIMSFMAIMATYGLNTWLPQIMQTNGMSSDGSLYSLVALNAGAALGALVASKIADIIGPRPVIITTFLIAAVCMFAMPYLTSATLMYIAIALTGLGVTGTQILVYGMTSNYFPTHARQAGMSWAAGFGRLGGIAGPALGGMIISIGLGASDAFMVFAVATVIGAIATVFVPPRNDS</sequence>
<evidence type="ECO:0000256" key="1">
    <source>
        <dbReference type="ARBA" id="ARBA00004651"/>
    </source>
</evidence>
<gene>
    <name evidence="7" type="ORF">B841_00670</name>
</gene>
<dbReference type="GO" id="GO:0005886">
    <property type="term" value="C:plasma membrane"/>
    <property type="evidence" value="ECO:0007669"/>
    <property type="project" value="UniProtKB-SubCell"/>
</dbReference>
<feature type="transmembrane region" description="Helical" evidence="5">
    <location>
        <begin position="430"/>
        <end position="447"/>
    </location>
</feature>
<evidence type="ECO:0000259" key="6">
    <source>
        <dbReference type="PROSITE" id="PS50850"/>
    </source>
</evidence>
<evidence type="ECO:0000313" key="7">
    <source>
        <dbReference type="EMBL" id="AGS33617.1"/>
    </source>
</evidence>
<feature type="transmembrane region" description="Helical" evidence="5">
    <location>
        <begin position="339"/>
        <end position="357"/>
    </location>
</feature>
<dbReference type="InterPro" id="IPR036259">
    <property type="entry name" value="MFS_trans_sf"/>
</dbReference>
<dbReference type="InterPro" id="IPR020846">
    <property type="entry name" value="MFS_dom"/>
</dbReference>
<feature type="domain" description="Major facilitator superfamily (MFS) profile" evidence="6">
    <location>
        <begin position="31"/>
        <end position="452"/>
    </location>
</feature>
<dbReference type="SUPFAM" id="SSF103473">
    <property type="entry name" value="MFS general substrate transporter"/>
    <property type="match status" value="1"/>
</dbReference>
<dbReference type="PROSITE" id="PS50850">
    <property type="entry name" value="MFS"/>
    <property type="match status" value="1"/>
</dbReference>
<dbReference type="Pfam" id="PF00083">
    <property type="entry name" value="Sugar_tr"/>
    <property type="match status" value="1"/>
</dbReference>
<dbReference type="GO" id="GO:0046943">
    <property type="term" value="F:carboxylic acid transmembrane transporter activity"/>
    <property type="evidence" value="ECO:0007669"/>
    <property type="project" value="TreeGrafter"/>
</dbReference>
<evidence type="ECO:0000256" key="3">
    <source>
        <dbReference type="ARBA" id="ARBA00022989"/>
    </source>
</evidence>
<feature type="transmembrane region" description="Helical" evidence="5">
    <location>
        <begin position="363"/>
        <end position="383"/>
    </location>
</feature>
<comment type="subcellular location">
    <subcellularLocation>
        <location evidence="1">Cell membrane</location>
        <topology evidence="1">Multi-pass membrane protein</topology>
    </subcellularLocation>
</comment>
<feature type="transmembrane region" description="Helical" evidence="5">
    <location>
        <begin position="404"/>
        <end position="424"/>
    </location>
</feature>
<protein>
    <submittedName>
        <fullName evidence="7">Benzoate transport protein</fullName>
    </submittedName>
</protein>
<dbReference type="KEGG" id="cmd:B841_00670"/>
<keyword evidence="3 5" id="KW-1133">Transmembrane helix</keyword>
<keyword evidence="8" id="KW-1185">Reference proteome</keyword>
<feature type="transmembrane region" description="Helical" evidence="5">
    <location>
        <begin position="28"/>
        <end position="52"/>
    </location>
</feature>
<organism evidence="7 8">
    <name type="scientific">Corynebacterium maris DSM 45190</name>
    <dbReference type="NCBI Taxonomy" id="1224163"/>
    <lineage>
        <taxon>Bacteria</taxon>
        <taxon>Bacillati</taxon>
        <taxon>Actinomycetota</taxon>
        <taxon>Actinomycetes</taxon>
        <taxon>Mycobacteriales</taxon>
        <taxon>Corynebacteriaceae</taxon>
        <taxon>Corynebacterium</taxon>
    </lineage>
</organism>
<feature type="transmembrane region" description="Helical" evidence="5">
    <location>
        <begin position="309"/>
        <end position="327"/>
    </location>
</feature>
<feature type="transmembrane region" description="Helical" evidence="5">
    <location>
        <begin position="104"/>
        <end position="124"/>
    </location>
</feature>
<feature type="transmembrane region" description="Helical" evidence="5">
    <location>
        <begin position="130"/>
        <end position="150"/>
    </location>
</feature>
<dbReference type="PANTHER" id="PTHR23508:SF10">
    <property type="entry name" value="CARBOXYLIC ACID TRANSPORTER PROTEIN HOMOLOG"/>
    <property type="match status" value="1"/>
</dbReference>
<reference evidence="7 8" key="1">
    <citation type="submission" date="2012-11" db="EMBL/GenBank/DDBJ databases">
        <title>The complete genome sequence of Corynebacterium maris Coryn-1 (=DSM 45190).</title>
        <authorList>
            <person name="Schaffert L."/>
            <person name="Albersmeier A."/>
            <person name="Kalinowski J."/>
            <person name="Ruckert C."/>
        </authorList>
    </citation>
    <scope>NUCLEOTIDE SEQUENCE [LARGE SCALE GENOMIC DNA]</scope>
    <source>
        <strain evidence="8">Coryn-1</strain>
    </source>
</reference>
<dbReference type="CDD" id="cd17365">
    <property type="entry name" value="MFS_PcaK_like"/>
    <property type="match status" value="1"/>
</dbReference>
<dbReference type="PANTHER" id="PTHR23508">
    <property type="entry name" value="CARBOXYLIC ACID TRANSPORTER PROTEIN HOMOLOG"/>
    <property type="match status" value="1"/>
</dbReference>
<feature type="transmembrane region" description="Helical" evidence="5">
    <location>
        <begin position="162"/>
        <end position="181"/>
    </location>
</feature>
<dbReference type="Gene3D" id="1.20.1250.20">
    <property type="entry name" value="MFS general substrate transporter like domains"/>
    <property type="match status" value="1"/>
</dbReference>
<evidence type="ECO:0000256" key="4">
    <source>
        <dbReference type="ARBA" id="ARBA00023136"/>
    </source>
</evidence>
<dbReference type="AlphaFoldDB" id="S5SRJ3"/>
<accession>S5SRJ3</accession>
<dbReference type="Proteomes" id="UP000015388">
    <property type="component" value="Chromosome"/>
</dbReference>
<dbReference type="eggNOG" id="COG2814">
    <property type="taxonomic scope" value="Bacteria"/>
</dbReference>
<evidence type="ECO:0000313" key="8">
    <source>
        <dbReference type="Proteomes" id="UP000015388"/>
    </source>
</evidence>
<evidence type="ECO:0000256" key="2">
    <source>
        <dbReference type="ARBA" id="ARBA00022692"/>
    </source>
</evidence>
<dbReference type="RefSeq" id="WP_020933552.1">
    <property type="nucleotide sequence ID" value="NC_021915.1"/>
</dbReference>
<evidence type="ECO:0000256" key="5">
    <source>
        <dbReference type="SAM" id="Phobius"/>
    </source>
</evidence>
<dbReference type="STRING" id="1224163.B841_00670"/>
<proteinExistence type="predicted"/>